<evidence type="ECO:0000313" key="2">
    <source>
        <dbReference type="EMBL" id="KAL3617241.1"/>
    </source>
</evidence>
<dbReference type="EMBL" id="JAVIJP010000086">
    <property type="protein sequence ID" value="KAL3617241.1"/>
    <property type="molecule type" value="Genomic_DNA"/>
</dbReference>
<reference evidence="3" key="1">
    <citation type="journal article" date="2024" name="IScience">
        <title>Strigolactones Initiate the Formation of Haustorium-like Structures in Castilleja.</title>
        <authorList>
            <person name="Buerger M."/>
            <person name="Peterson D."/>
            <person name="Chory J."/>
        </authorList>
    </citation>
    <scope>NUCLEOTIDE SEQUENCE [LARGE SCALE GENOMIC DNA]</scope>
</reference>
<sequence length="155" mass="17693">MVKDISSESFTRFSHFFLLIFSSHTLPCLLSLPILSFSSKSLAVISIVERFVQPSQLRFPPRASDMNPNLQDGIVFDIVITKVMVEYIALVLPFSRKYRSRKFRLERLQLWRRIYVVSRMVLLATIAGDGYIVHPSVPPTSTTSNFVVVSPNTRV</sequence>
<gene>
    <name evidence="2" type="ORF">CASFOL_038988</name>
</gene>
<keyword evidence="1" id="KW-0472">Membrane</keyword>
<evidence type="ECO:0000256" key="1">
    <source>
        <dbReference type="SAM" id="Phobius"/>
    </source>
</evidence>
<comment type="caution">
    <text evidence="2">The sequence shown here is derived from an EMBL/GenBank/DDBJ whole genome shotgun (WGS) entry which is preliminary data.</text>
</comment>
<evidence type="ECO:0000313" key="3">
    <source>
        <dbReference type="Proteomes" id="UP001632038"/>
    </source>
</evidence>
<proteinExistence type="predicted"/>
<feature type="transmembrane region" description="Helical" evidence="1">
    <location>
        <begin position="16"/>
        <end position="35"/>
    </location>
</feature>
<feature type="transmembrane region" description="Helical" evidence="1">
    <location>
        <begin position="74"/>
        <end position="94"/>
    </location>
</feature>
<accession>A0ABD3BIH3</accession>
<dbReference type="Proteomes" id="UP001632038">
    <property type="component" value="Unassembled WGS sequence"/>
</dbReference>
<name>A0ABD3BIH3_9LAMI</name>
<organism evidence="2 3">
    <name type="scientific">Castilleja foliolosa</name>
    <dbReference type="NCBI Taxonomy" id="1961234"/>
    <lineage>
        <taxon>Eukaryota</taxon>
        <taxon>Viridiplantae</taxon>
        <taxon>Streptophyta</taxon>
        <taxon>Embryophyta</taxon>
        <taxon>Tracheophyta</taxon>
        <taxon>Spermatophyta</taxon>
        <taxon>Magnoliopsida</taxon>
        <taxon>eudicotyledons</taxon>
        <taxon>Gunneridae</taxon>
        <taxon>Pentapetalae</taxon>
        <taxon>asterids</taxon>
        <taxon>lamiids</taxon>
        <taxon>Lamiales</taxon>
        <taxon>Orobanchaceae</taxon>
        <taxon>Pedicularideae</taxon>
        <taxon>Castillejinae</taxon>
        <taxon>Castilleja</taxon>
    </lineage>
</organism>
<keyword evidence="3" id="KW-1185">Reference proteome</keyword>
<keyword evidence="1" id="KW-0812">Transmembrane</keyword>
<dbReference type="AlphaFoldDB" id="A0ABD3BIH3"/>
<feature type="transmembrane region" description="Helical" evidence="1">
    <location>
        <begin position="114"/>
        <end position="133"/>
    </location>
</feature>
<keyword evidence="1" id="KW-1133">Transmembrane helix</keyword>
<protein>
    <submittedName>
        <fullName evidence="2">Uncharacterized protein</fullName>
    </submittedName>
</protein>